<keyword evidence="1" id="KW-0472">Membrane</keyword>
<organism evidence="2 3">
    <name type="scientific">Portunus trituberculatus</name>
    <name type="common">Swimming crab</name>
    <name type="synonym">Neptunus trituberculatus</name>
    <dbReference type="NCBI Taxonomy" id="210409"/>
    <lineage>
        <taxon>Eukaryota</taxon>
        <taxon>Metazoa</taxon>
        <taxon>Ecdysozoa</taxon>
        <taxon>Arthropoda</taxon>
        <taxon>Crustacea</taxon>
        <taxon>Multicrustacea</taxon>
        <taxon>Malacostraca</taxon>
        <taxon>Eumalacostraca</taxon>
        <taxon>Eucarida</taxon>
        <taxon>Decapoda</taxon>
        <taxon>Pleocyemata</taxon>
        <taxon>Brachyura</taxon>
        <taxon>Eubrachyura</taxon>
        <taxon>Portunoidea</taxon>
        <taxon>Portunidae</taxon>
        <taxon>Portuninae</taxon>
        <taxon>Portunus</taxon>
    </lineage>
</organism>
<reference evidence="2 3" key="1">
    <citation type="submission" date="2019-05" db="EMBL/GenBank/DDBJ databases">
        <title>Another draft genome of Portunus trituberculatus and its Hox gene families provides insights of decapod evolution.</title>
        <authorList>
            <person name="Jeong J.-H."/>
            <person name="Song I."/>
            <person name="Kim S."/>
            <person name="Choi T."/>
            <person name="Kim D."/>
            <person name="Ryu S."/>
            <person name="Kim W."/>
        </authorList>
    </citation>
    <scope>NUCLEOTIDE SEQUENCE [LARGE SCALE GENOMIC DNA]</scope>
    <source>
        <tissue evidence="2">Muscle</tissue>
    </source>
</reference>
<feature type="transmembrane region" description="Helical" evidence="1">
    <location>
        <begin position="6"/>
        <end position="26"/>
    </location>
</feature>
<gene>
    <name evidence="2" type="ORF">E2C01_102229</name>
</gene>
<dbReference type="EMBL" id="VSRR010151117">
    <property type="protein sequence ID" value="MPD06415.1"/>
    <property type="molecule type" value="Genomic_DNA"/>
</dbReference>
<protein>
    <submittedName>
        <fullName evidence="2">Uncharacterized protein</fullName>
    </submittedName>
</protein>
<comment type="caution">
    <text evidence="2">The sequence shown here is derived from an EMBL/GenBank/DDBJ whole genome shotgun (WGS) entry which is preliminary data.</text>
</comment>
<proteinExistence type="predicted"/>
<name>A0A5B7KNQ3_PORTR</name>
<evidence type="ECO:0000313" key="2">
    <source>
        <dbReference type="EMBL" id="MPD06415.1"/>
    </source>
</evidence>
<keyword evidence="3" id="KW-1185">Reference proteome</keyword>
<evidence type="ECO:0000313" key="3">
    <source>
        <dbReference type="Proteomes" id="UP000324222"/>
    </source>
</evidence>
<evidence type="ECO:0000256" key="1">
    <source>
        <dbReference type="SAM" id="Phobius"/>
    </source>
</evidence>
<accession>A0A5B7KNQ3</accession>
<dbReference type="Proteomes" id="UP000324222">
    <property type="component" value="Unassembled WGS sequence"/>
</dbReference>
<keyword evidence="1" id="KW-1133">Transmembrane helix</keyword>
<dbReference type="AlphaFoldDB" id="A0A5B7KNQ3"/>
<keyword evidence="1" id="KW-0812">Transmembrane</keyword>
<sequence length="43" mass="4712">MPCILQLNLLFLCSVAVLQILISLICPHKVRSLKLGPKLVAVL</sequence>